<keyword evidence="2" id="KW-1185">Reference proteome</keyword>
<accession>A0A6J8B9R3</accession>
<proteinExistence type="predicted"/>
<evidence type="ECO:0000313" key="1">
    <source>
        <dbReference type="EMBL" id="CAC5380276.1"/>
    </source>
</evidence>
<evidence type="ECO:0000313" key="2">
    <source>
        <dbReference type="Proteomes" id="UP000507470"/>
    </source>
</evidence>
<name>A0A6J8B9R3_MYTCO</name>
<protein>
    <submittedName>
        <fullName evidence="1">Uncharacterized protein</fullName>
    </submittedName>
</protein>
<dbReference type="EMBL" id="CACVKT020002875">
    <property type="protein sequence ID" value="CAC5380276.1"/>
    <property type="molecule type" value="Genomic_DNA"/>
</dbReference>
<dbReference type="AlphaFoldDB" id="A0A6J8B9R3"/>
<organism evidence="1 2">
    <name type="scientific">Mytilus coruscus</name>
    <name type="common">Sea mussel</name>
    <dbReference type="NCBI Taxonomy" id="42192"/>
    <lineage>
        <taxon>Eukaryota</taxon>
        <taxon>Metazoa</taxon>
        <taxon>Spiralia</taxon>
        <taxon>Lophotrochozoa</taxon>
        <taxon>Mollusca</taxon>
        <taxon>Bivalvia</taxon>
        <taxon>Autobranchia</taxon>
        <taxon>Pteriomorphia</taxon>
        <taxon>Mytilida</taxon>
        <taxon>Mytiloidea</taxon>
        <taxon>Mytilidae</taxon>
        <taxon>Mytilinae</taxon>
        <taxon>Mytilus</taxon>
    </lineage>
</organism>
<gene>
    <name evidence="1" type="ORF">MCOR_16248</name>
</gene>
<dbReference type="Proteomes" id="UP000507470">
    <property type="component" value="Unassembled WGS sequence"/>
</dbReference>
<reference evidence="1 2" key="1">
    <citation type="submission" date="2020-06" db="EMBL/GenBank/DDBJ databases">
        <authorList>
            <person name="Li R."/>
            <person name="Bekaert M."/>
        </authorList>
    </citation>
    <scope>NUCLEOTIDE SEQUENCE [LARGE SCALE GENOMIC DNA]</scope>
    <source>
        <strain evidence="2">wild</strain>
    </source>
</reference>
<sequence>MLCKNTTQQHFHDFVKVTNKDDACTVVLKSDSEDVTVITKQARANEITEVKPSIIKSTCADPERQNLIIAPSNATTTILDADEISEDDTITILDADEINVSVLVDQPSIVINNFNIDLEYDQPEIEEKILMLIIFSELQNELVNIDDQEYADYESSEATALTDPVVELQPDEVAEIEKSQTLENEKDKGQDPVFPGSSRKLGFMILFICCLSIRFKLPDEALNYIMMLAGMVLPSGHNMIQSIYTLKEYLRKFVSCSKVHYLCSTCGTHVSKNDKTCKNKTCNQNLSTQGAIGYFIQHSVIDQLKIMCQRSSFLKKIRTHRFEHYKANTDGHLTDVYDGYMYKKIV</sequence>
<dbReference type="OrthoDB" id="6103490at2759"/>